<dbReference type="STRING" id="1423750.FC89_GL001229"/>
<dbReference type="InterPro" id="IPR050491">
    <property type="entry name" value="AmpC-like"/>
</dbReference>
<dbReference type="Proteomes" id="UP000051451">
    <property type="component" value="Unassembled WGS sequence"/>
</dbReference>
<evidence type="ECO:0000256" key="1">
    <source>
        <dbReference type="ARBA" id="ARBA00004370"/>
    </source>
</evidence>
<evidence type="ECO:0000259" key="4">
    <source>
        <dbReference type="Pfam" id="PF00144"/>
    </source>
</evidence>
<sequence>MEELNLKKERLFIILGVAGLCGLFVGLFNNMQQERKYKSQQRLVEQHTGNGSHYSTRMPTLATIDHNHQLDAILQKSGFTGTALIVKNQQIVLRKGYGAADQAKRIPNTPQTLFPIASTEKALIATSILQLDQAHKLSINDPINKYLQGFPNGSMIKLRNFMTHTSGIVGRAEDSQTKSLNQMIEEIEHHGIHRPLGSWEYEDSNYTVLVKVLEEVTHESFKKYLAQHIFGPTGIKTVGYVDDNFDHLKAASIGYLKQNNRLSAQPLPNFSQLYGVSDMYMDTTSMYQFDRALINKKLLDTTHLQLMFTPGSSSHYGMGFYNDPGLIVNRGYVSGWVISNGFTHNGRDYILLFSNVKDQQLSLGKLNGELLNVLSKTKN</sequence>
<keyword evidence="3" id="KW-0812">Transmembrane</keyword>
<dbReference type="InterPro" id="IPR001466">
    <property type="entry name" value="Beta-lactam-related"/>
</dbReference>
<dbReference type="InterPro" id="IPR012338">
    <property type="entry name" value="Beta-lactam/transpept-like"/>
</dbReference>
<dbReference type="EMBL" id="AZGB01000018">
    <property type="protein sequence ID" value="KRM05530.1"/>
    <property type="molecule type" value="Genomic_DNA"/>
</dbReference>
<dbReference type="Gene3D" id="3.40.710.10">
    <property type="entry name" value="DD-peptidase/beta-lactamase superfamily"/>
    <property type="match status" value="1"/>
</dbReference>
<dbReference type="PANTHER" id="PTHR46825:SF11">
    <property type="entry name" value="PENICILLIN-BINDING PROTEIN 4"/>
    <property type="match status" value="1"/>
</dbReference>
<dbReference type="GO" id="GO:0016020">
    <property type="term" value="C:membrane"/>
    <property type="evidence" value="ECO:0007669"/>
    <property type="project" value="UniProtKB-SubCell"/>
</dbReference>
<reference evidence="5 6" key="1">
    <citation type="journal article" date="2015" name="Genome Announc.">
        <title>Expanding the biotechnology potential of lactobacilli through comparative genomics of 213 strains and associated genera.</title>
        <authorList>
            <person name="Sun Z."/>
            <person name="Harris H.M."/>
            <person name="McCann A."/>
            <person name="Guo C."/>
            <person name="Argimon S."/>
            <person name="Zhang W."/>
            <person name="Yang X."/>
            <person name="Jeffery I.B."/>
            <person name="Cooney J.C."/>
            <person name="Kagawa T.F."/>
            <person name="Liu W."/>
            <person name="Song Y."/>
            <person name="Salvetti E."/>
            <person name="Wrobel A."/>
            <person name="Rasinkangas P."/>
            <person name="Parkhill J."/>
            <person name="Rea M.C."/>
            <person name="O'Sullivan O."/>
            <person name="Ritari J."/>
            <person name="Douillard F.P."/>
            <person name="Paul Ross R."/>
            <person name="Yang R."/>
            <person name="Briner A.E."/>
            <person name="Felis G.E."/>
            <person name="de Vos W.M."/>
            <person name="Barrangou R."/>
            <person name="Klaenhammer T.R."/>
            <person name="Caufield P.W."/>
            <person name="Cui Y."/>
            <person name="Zhang H."/>
            <person name="O'Toole P.W."/>
        </authorList>
    </citation>
    <scope>NUCLEOTIDE SEQUENCE [LARGE SCALE GENOMIC DNA]</scope>
    <source>
        <strain evidence="5 6">DSM 18630</strain>
    </source>
</reference>
<feature type="transmembrane region" description="Helical" evidence="3">
    <location>
        <begin position="12"/>
        <end position="31"/>
    </location>
</feature>
<comment type="subcellular location">
    <subcellularLocation>
        <location evidence="1">Membrane</location>
    </subcellularLocation>
</comment>
<organism evidence="5 6">
    <name type="scientific">Liquorilactobacillus ghanensis DSM 18630</name>
    <dbReference type="NCBI Taxonomy" id="1423750"/>
    <lineage>
        <taxon>Bacteria</taxon>
        <taxon>Bacillati</taxon>
        <taxon>Bacillota</taxon>
        <taxon>Bacilli</taxon>
        <taxon>Lactobacillales</taxon>
        <taxon>Lactobacillaceae</taxon>
        <taxon>Liquorilactobacillus</taxon>
    </lineage>
</organism>
<name>A0A0R1VJ04_9LACO</name>
<evidence type="ECO:0000256" key="3">
    <source>
        <dbReference type="SAM" id="Phobius"/>
    </source>
</evidence>
<keyword evidence="6" id="KW-1185">Reference proteome</keyword>
<dbReference type="PANTHER" id="PTHR46825">
    <property type="entry name" value="D-ALANYL-D-ALANINE-CARBOXYPEPTIDASE/ENDOPEPTIDASE AMPH"/>
    <property type="match status" value="1"/>
</dbReference>
<keyword evidence="3" id="KW-1133">Transmembrane helix</keyword>
<dbReference type="PATRIC" id="fig|1423750.3.peg.1258"/>
<gene>
    <name evidence="5" type="ORF">FC89_GL001229</name>
</gene>
<dbReference type="AlphaFoldDB" id="A0A0R1VJ04"/>
<evidence type="ECO:0000313" key="6">
    <source>
        <dbReference type="Proteomes" id="UP000051451"/>
    </source>
</evidence>
<dbReference type="Pfam" id="PF00144">
    <property type="entry name" value="Beta-lactamase"/>
    <property type="match status" value="1"/>
</dbReference>
<proteinExistence type="predicted"/>
<evidence type="ECO:0000256" key="2">
    <source>
        <dbReference type="ARBA" id="ARBA00023136"/>
    </source>
</evidence>
<protein>
    <submittedName>
        <fullName evidence="5">Beta-lactamase family protein</fullName>
    </submittedName>
</protein>
<comment type="caution">
    <text evidence="5">The sequence shown here is derived from an EMBL/GenBank/DDBJ whole genome shotgun (WGS) entry which is preliminary data.</text>
</comment>
<evidence type="ECO:0000313" key="5">
    <source>
        <dbReference type="EMBL" id="KRM05530.1"/>
    </source>
</evidence>
<accession>A0A0R1VJ04</accession>
<keyword evidence="2 3" id="KW-0472">Membrane</keyword>
<dbReference type="SUPFAM" id="SSF56601">
    <property type="entry name" value="beta-lactamase/transpeptidase-like"/>
    <property type="match status" value="1"/>
</dbReference>
<feature type="domain" description="Beta-lactamase-related" evidence="4">
    <location>
        <begin position="76"/>
        <end position="319"/>
    </location>
</feature>